<accession>A0A133U2S8</accession>
<reference evidence="1 2" key="1">
    <citation type="journal article" date="2016" name="Sci. Rep.">
        <title>Metabolic traits of an uncultured archaeal lineage -MSBL1- from brine pools of the Red Sea.</title>
        <authorList>
            <person name="Mwirichia R."/>
            <person name="Alam I."/>
            <person name="Rashid M."/>
            <person name="Vinu M."/>
            <person name="Ba-Alawi W."/>
            <person name="Anthony Kamau A."/>
            <person name="Kamanda Ngugi D."/>
            <person name="Goker M."/>
            <person name="Klenk H.P."/>
            <person name="Bajic V."/>
            <person name="Stingl U."/>
        </authorList>
    </citation>
    <scope>NUCLEOTIDE SEQUENCE [LARGE SCALE GENOMIC DNA]</scope>
    <source>
        <strain evidence="1">SCGC-AAA259B11</strain>
    </source>
</reference>
<evidence type="ECO:0000313" key="1">
    <source>
        <dbReference type="EMBL" id="KXA88487.1"/>
    </source>
</evidence>
<gene>
    <name evidence="1" type="ORF">AKJ61_04805</name>
</gene>
<comment type="caution">
    <text evidence="1">The sequence shown here is derived from an EMBL/GenBank/DDBJ whole genome shotgun (WGS) entry which is preliminary data.</text>
</comment>
<name>A0A133U2S8_9EURY</name>
<sequence>MLTVEKNLVCECGGTPHADWSGDTLHLQCPECSRGVLLIKKRSEDMEDFVDRIAEGPVFQRVPEPERKDVKSTTGMTLP</sequence>
<keyword evidence="2" id="KW-1185">Reference proteome</keyword>
<dbReference type="AlphaFoldDB" id="A0A133U2S8"/>
<proteinExistence type="predicted"/>
<protein>
    <submittedName>
        <fullName evidence="1">Uncharacterized protein</fullName>
    </submittedName>
</protein>
<dbReference type="EMBL" id="LHXK01000115">
    <property type="protein sequence ID" value="KXA88487.1"/>
    <property type="molecule type" value="Genomic_DNA"/>
</dbReference>
<organism evidence="1 2">
    <name type="scientific">candidate division MSBL1 archaeon SCGC-AAA259B11</name>
    <dbReference type="NCBI Taxonomy" id="1698260"/>
    <lineage>
        <taxon>Archaea</taxon>
        <taxon>Methanobacteriati</taxon>
        <taxon>Methanobacteriota</taxon>
        <taxon>candidate division MSBL1</taxon>
    </lineage>
</organism>
<evidence type="ECO:0000313" key="2">
    <source>
        <dbReference type="Proteomes" id="UP000070184"/>
    </source>
</evidence>
<dbReference type="Proteomes" id="UP000070184">
    <property type="component" value="Unassembled WGS sequence"/>
</dbReference>